<dbReference type="SUPFAM" id="SSF46955">
    <property type="entry name" value="Putative DNA-binding domain"/>
    <property type="match status" value="1"/>
</dbReference>
<feature type="domain" description="Helix-turn-helix" evidence="1">
    <location>
        <begin position="4"/>
        <end position="54"/>
    </location>
</feature>
<dbReference type="AlphaFoldDB" id="A0A2T2ZBS4"/>
<keyword evidence="2" id="KW-0238">DNA-binding</keyword>
<name>A0A2T2ZBS4_9NOCA</name>
<evidence type="ECO:0000259" key="1">
    <source>
        <dbReference type="Pfam" id="PF12728"/>
    </source>
</evidence>
<proteinExistence type="predicted"/>
<sequence>MPAYLTPEEVAERLRLSPRTLSNWRAKGKGPKCIRIEGGRVRYPEADFIDWLRELEQQP</sequence>
<gene>
    <name evidence="2" type="ORF">C8259_03375</name>
</gene>
<organism evidence="2 3">
    <name type="scientific">Nocardia nova</name>
    <dbReference type="NCBI Taxonomy" id="37330"/>
    <lineage>
        <taxon>Bacteria</taxon>
        <taxon>Bacillati</taxon>
        <taxon>Actinomycetota</taxon>
        <taxon>Actinomycetes</taxon>
        <taxon>Mycobacteriales</taxon>
        <taxon>Nocardiaceae</taxon>
        <taxon>Nocardia</taxon>
    </lineage>
</organism>
<dbReference type="EMBL" id="PYHS01000002">
    <property type="protein sequence ID" value="PSR65217.1"/>
    <property type="molecule type" value="Genomic_DNA"/>
</dbReference>
<evidence type="ECO:0000313" key="2">
    <source>
        <dbReference type="EMBL" id="PSR65217.1"/>
    </source>
</evidence>
<reference evidence="2 3" key="1">
    <citation type="submission" date="2018-02" db="EMBL/GenBank/DDBJ databases">
        <title>8 Nocardia nova and 1 Nocardia cyriacigeorgica strain used for evolution to TMP-SMX.</title>
        <authorList>
            <person name="Mehta H."/>
            <person name="Weng J."/>
            <person name="Shamoo Y."/>
        </authorList>
    </citation>
    <scope>NUCLEOTIDE SEQUENCE [LARGE SCALE GENOMIC DNA]</scope>
    <source>
        <strain evidence="2 3">ATCC 33727</strain>
    </source>
</reference>
<dbReference type="Gene3D" id="1.10.1660.10">
    <property type="match status" value="1"/>
</dbReference>
<comment type="caution">
    <text evidence="2">The sequence shown here is derived from an EMBL/GenBank/DDBJ whole genome shotgun (WGS) entry which is preliminary data.</text>
</comment>
<dbReference type="InterPro" id="IPR041657">
    <property type="entry name" value="HTH_17"/>
</dbReference>
<evidence type="ECO:0000313" key="3">
    <source>
        <dbReference type="Proteomes" id="UP000241647"/>
    </source>
</evidence>
<accession>A0A2T2ZBS4</accession>
<dbReference type="Proteomes" id="UP000241647">
    <property type="component" value="Unassembled WGS sequence"/>
</dbReference>
<dbReference type="Pfam" id="PF12728">
    <property type="entry name" value="HTH_17"/>
    <property type="match status" value="1"/>
</dbReference>
<dbReference type="InterPro" id="IPR009061">
    <property type="entry name" value="DNA-bd_dom_put_sf"/>
</dbReference>
<protein>
    <submittedName>
        <fullName evidence="2">DNA-binding protein</fullName>
    </submittedName>
</protein>
<dbReference type="GO" id="GO:0003677">
    <property type="term" value="F:DNA binding"/>
    <property type="evidence" value="ECO:0007669"/>
    <property type="project" value="UniProtKB-KW"/>
</dbReference>
<dbReference type="RefSeq" id="WP_084493816.1">
    <property type="nucleotide sequence ID" value="NZ_PYHS01000002.1"/>
</dbReference>